<name>A0A0N5CYZ1_THECL</name>
<evidence type="ECO:0000313" key="3">
    <source>
        <dbReference type="WBParaSite" id="TCLT_0000568601-mRNA-1"/>
    </source>
</evidence>
<organism evidence="3">
    <name type="scientific">Thelazia callipaeda</name>
    <name type="common">Oriental eyeworm</name>
    <name type="synonym">Parasitic nematode</name>
    <dbReference type="NCBI Taxonomy" id="103827"/>
    <lineage>
        <taxon>Eukaryota</taxon>
        <taxon>Metazoa</taxon>
        <taxon>Ecdysozoa</taxon>
        <taxon>Nematoda</taxon>
        <taxon>Chromadorea</taxon>
        <taxon>Rhabditida</taxon>
        <taxon>Spirurina</taxon>
        <taxon>Spiruromorpha</taxon>
        <taxon>Thelazioidea</taxon>
        <taxon>Thelaziidae</taxon>
        <taxon>Thelazia</taxon>
    </lineage>
</organism>
<gene>
    <name evidence="1" type="ORF">TCLT_LOCUS5675</name>
</gene>
<sequence length="175" mass="20064">MRSPQRRPRLQQNSILGNGEAHIYNWMVRKTSSRATVKGAAAQSSAREEEKILKERRQRRLRINIIDQQQKWIALEEQVIGARVSFCAGRQSRNDGAKHDRDFQEITDSLWLDCLRHLRTSGDVQAISGSSVGSGCRGKFCKQFCSVDVLIKVSRAVRENRLPLLLDKCPSRWIF</sequence>
<protein>
    <submittedName>
        <fullName evidence="1 3">Uncharacterized protein</fullName>
    </submittedName>
</protein>
<reference evidence="1 2" key="2">
    <citation type="submission" date="2018-11" db="EMBL/GenBank/DDBJ databases">
        <authorList>
            <consortium name="Pathogen Informatics"/>
        </authorList>
    </citation>
    <scope>NUCLEOTIDE SEQUENCE [LARGE SCALE GENOMIC DNA]</scope>
</reference>
<proteinExistence type="predicted"/>
<keyword evidence="2" id="KW-1185">Reference proteome</keyword>
<reference evidence="3" key="1">
    <citation type="submission" date="2017-02" db="UniProtKB">
        <authorList>
            <consortium name="WormBaseParasite"/>
        </authorList>
    </citation>
    <scope>IDENTIFICATION</scope>
</reference>
<dbReference type="EMBL" id="UYYF01004356">
    <property type="protein sequence ID" value="VDN02946.1"/>
    <property type="molecule type" value="Genomic_DNA"/>
</dbReference>
<dbReference type="Proteomes" id="UP000276776">
    <property type="component" value="Unassembled WGS sequence"/>
</dbReference>
<evidence type="ECO:0000313" key="2">
    <source>
        <dbReference type="Proteomes" id="UP000276776"/>
    </source>
</evidence>
<dbReference type="AlphaFoldDB" id="A0A0N5CYZ1"/>
<evidence type="ECO:0000313" key="1">
    <source>
        <dbReference type="EMBL" id="VDN02946.1"/>
    </source>
</evidence>
<accession>A0A0N5CYZ1</accession>
<dbReference type="WBParaSite" id="TCLT_0000568601-mRNA-1">
    <property type="protein sequence ID" value="TCLT_0000568601-mRNA-1"/>
    <property type="gene ID" value="TCLT_0000568601"/>
</dbReference>